<keyword evidence="2" id="KW-1185">Reference proteome</keyword>
<feature type="non-terminal residue" evidence="1">
    <location>
        <position position="58"/>
    </location>
</feature>
<name>A0ABD3X3Z4_SINWO</name>
<evidence type="ECO:0000313" key="1">
    <source>
        <dbReference type="EMBL" id="KAL3880964.1"/>
    </source>
</evidence>
<dbReference type="EMBL" id="JBJQND010000004">
    <property type="protein sequence ID" value="KAL3880964.1"/>
    <property type="molecule type" value="Genomic_DNA"/>
</dbReference>
<comment type="caution">
    <text evidence="1">The sequence shown here is derived from an EMBL/GenBank/DDBJ whole genome shotgun (WGS) entry which is preliminary data.</text>
</comment>
<organism evidence="1 2">
    <name type="scientific">Sinanodonta woodiana</name>
    <name type="common">Chinese pond mussel</name>
    <name type="synonym">Anodonta woodiana</name>
    <dbReference type="NCBI Taxonomy" id="1069815"/>
    <lineage>
        <taxon>Eukaryota</taxon>
        <taxon>Metazoa</taxon>
        <taxon>Spiralia</taxon>
        <taxon>Lophotrochozoa</taxon>
        <taxon>Mollusca</taxon>
        <taxon>Bivalvia</taxon>
        <taxon>Autobranchia</taxon>
        <taxon>Heteroconchia</taxon>
        <taxon>Palaeoheterodonta</taxon>
        <taxon>Unionida</taxon>
        <taxon>Unionoidea</taxon>
        <taxon>Unionidae</taxon>
        <taxon>Unioninae</taxon>
        <taxon>Sinanodonta</taxon>
    </lineage>
</organism>
<dbReference type="Proteomes" id="UP001634394">
    <property type="component" value="Unassembled WGS sequence"/>
</dbReference>
<evidence type="ECO:0000313" key="2">
    <source>
        <dbReference type="Proteomes" id="UP001634394"/>
    </source>
</evidence>
<protein>
    <submittedName>
        <fullName evidence="1">Uncharacterized protein</fullName>
    </submittedName>
</protein>
<dbReference type="AlphaFoldDB" id="A0ABD3X3Z4"/>
<reference evidence="1 2" key="1">
    <citation type="submission" date="2024-11" db="EMBL/GenBank/DDBJ databases">
        <title>Chromosome-level genome assembly of the freshwater bivalve Anodonta woodiana.</title>
        <authorList>
            <person name="Chen X."/>
        </authorList>
    </citation>
    <scope>NUCLEOTIDE SEQUENCE [LARGE SCALE GENOMIC DNA]</scope>
    <source>
        <strain evidence="1">MN2024</strain>
        <tissue evidence="1">Gills</tissue>
    </source>
</reference>
<sequence length="58" mass="6235">GSTLFDSNGASSGFILSTKEKVSIRFTSDDASETNINNIPVSSYNGFRIRYLSVAGQN</sequence>
<proteinExistence type="predicted"/>
<gene>
    <name evidence="1" type="ORF">ACJMK2_033165</name>
</gene>
<feature type="non-terminal residue" evidence="1">
    <location>
        <position position="1"/>
    </location>
</feature>
<accession>A0ABD3X3Z4</accession>